<dbReference type="InterPro" id="IPR020016">
    <property type="entry name" value="Decahaem-assoc_OM_MtrB/PioB"/>
</dbReference>
<dbReference type="Pfam" id="PF11854">
    <property type="entry name" value="MtrB_PioB"/>
    <property type="match status" value="1"/>
</dbReference>
<dbReference type="RefSeq" id="WP_103882637.1">
    <property type="nucleotide sequence ID" value="NZ_FNVG01000042.1"/>
</dbReference>
<feature type="chain" id="PRO_5009294965" evidence="1">
    <location>
        <begin position="21"/>
        <end position="656"/>
    </location>
</feature>
<protein>
    <submittedName>
        <fullName evidence="2">Decaheme-associated outer membrane protein, MtrB/PioB family</fullName>
    </submittedName>
</protein>
<sequence>MKLSPLWLAICAALALPAWGAESFSAQNAKQADTSRWGCDVCETIPDRTANVNLGVGYVDNGGSPRFNNWVPIGRDQGAVAALNGDVANQDESGNYQLFEVRNLGFERFLLRGEIGNYQGVQLGLSYSEHPYYWNNNSLTPYTGSNNVQVLDSDFRNFEKSVKRKVLGLNLSYEPDSPWTPYADMKLEQKQGTQASYISFIPGFGYAPSYLAKPIDQQTLNSQAGIKYRQQDWGAEITYRGSVFRNDHSVLYYGETGNVYGNQQSYEPDNDFHQLSLLGDYRADTQSLNSRLQWSQSTSDAGLTQYPQAPIMQNNFKGKVNTWSFDANYLNRLSNKSTLKVKLDYLDRDDKSDTNALVGIQRVDYDRSQGKALVVLNHKLSRSLRLDGGYEYRRDKRQYADREMTQNNQVYFGARYRPVGDWQLGAKLLYDIRSGSNWSYASSSPNLRKFYLADRDRLESRVDASYDLTQTWQITLDAWLANERYPKPDIGTSFASDMGYDLGVNWVLLGTTTGYAYLNQQRIQSEQQHANSSASDYARFQSELTDDITTIGVGIADDTLLESKLRLSFDYSYSDGRGRTETNGGGYQYPDNDATSHRAEIQGRYQLTEQQTLHLDMRYERFSEFDYLYSQDQATMGDINQSYNGYFAFVGWGYRF</sequence>
<organism evidence="2 3">
    <name type="scientific">Vibrio hangzhouensis</name>
    <dbReference type="NCBI Taxonomy" id="462991"/>
    <lineage>
        <taxon>Bacteria</taxon>
        <taxon>Pseudomonadati</taxon>
        <taxon>Pseudomonadota</taxon>
        <taxon>Gammaproteobacteria</taxon>
        <taxon>Vibrionales</taxon>
        <taxon>Vibrionaceae</taxon>
        <taxon>Vibrio</taxon>
    </lineage>
</organism>
<gene>
    <name evidence="2" type="ORF">SAMN04488244_1422</name>
</gene>
<dbReference type="EMBL" id="FNVG01000042">
    <property type="protein sequence ID" value="SEG73036.1"/>
    <property type="molecule type" value="Genomic_DNA"/>
</dbReference>
<evidence type="ECO:0000313" key="2">
    <source>
        <dbReference type="EMBL" id="SEG73036.1"/>
    </source>
</evidence>
<dbReference type="NCBIfam" id="TIGR03509">
    <property type="entry name" value="OMP_MtrB_PioB"/>
    <property type="match status" value="1"/>
</dbReference>
<accession>A0A1H6CKQ8</accession>
<name>A0A1H6CKQ8_9VIBR</name>
<keyword evidence="1" id="KW-0732">Signal</keyword>
<proteinExistence type="predicted"/>
<evidence type="ECO:0000256" key="1">
    <source>
        <dbReference type="SAM" id="SignalP"/>
    </source>
</evidence>
<dbReference type="AlphaFoldDB" id="A0A1H6CKQ8"/>
<keyword evidence="3" id="KW-1185">Reference proteome</keyword>
<dbReference type="Proteomes" id="UP000236721">
    <property type="component" value="Unassembled WGS sequence"/>
</dbReference>
<dbReference type="OrthoDB" id="9146719at2"/>
<dbReference type="SUPFAM" id="SSF56935">
    <property type="entry name" value="Porins"/>
    <property type="match status" value="1"/>
</dbReference>
<feature type="signal peptide" evidence="1">
    <location>
        <begin position="1"/>
        <end position="20"/>
    </location>
</feature>
<reference evidence="3" key="1">
    <citation type="submission" date="2016-10" db="EMBL/GenBank/DDBJ databases">
        <authorList>
            <person name="Varghese N."/>
            <person name="Submissions S."/>
        </authorList>
    </citation>
    <scope>NUCLEOTIDE SEQUENCE [LARGE SCALE GENOMIC DNA]</scope>
    <source>
        <strain evidence="3">CGMCC 1.7062</strain>
    </source>
</reference>
<evidence type="ECO:0000313" key="3">
    <source>
        <dbReference type="Proteomes" id="UP000236721"/>
    </source>
</evidence>